<feature type="transmembrane region" description="Helical" evidence="7">
    <location>
        <begin position="228"/>
        <end position="247"/>
    </location>
</feature>
<dbReference type="InterPro" id="IPR051393">
    <property type="entry name" value="ABC_transporter_permease"/>
</dbReference>
<comment type="caution">
    <text evidence="9">The sequence shown here is derived from an EMBL/GenBank/DDBJ whole genome shotgun (WGS) entry which is preliminary data.</text>
</comment>
<dbReference type="Proteomes" id="UP000574369">
    <property type="component" value="Unassembled WGS sequence"/>
</dbReference>
<evidence type="ECO:0000256" key="4">
    <source>
        <dbReference type="ARBA" id="ARBA00022692"/>
    </source>
</evidence>
<dbReference type="SUPFAM" id="SSF161098">
    <property type="entry name" value="MetI-like"/>
    <property type="match status" value="1"/>
</dbReference>
<evidence type="ECO:0000259" key="8">
    <source>
        <dbReference type="PROSITE" id="PS50928"/>
    </source>
</evidence>
<protein>
    <submittedName>
        <fullName evidence="9">Multiple sugar transport system permease protein</fullName>
    </submittedName>
</protein>
<keyword evidence="2 7" id="KW-0813">Transport</keyword>
<reference evidence="9 10" key="1">
    <citation type="submission" date="2020-08" db="EMBL/GenBank/DDBJ databases">
        <title>Genomic Encyclopedia of Type Strains, Phase III (KMG-III): the genomes of soil and plant-associated and newly described type strains.</title>
        <authorList>
            <person name="Whitman W."/>
        </authorList>
    </citation>
    <scope>NUCLEOTIDE SEQUENCE [LARGE SCALE GENOMIC DNA]</scope>
    <source>
        <strain evidence="9 10">CECT 7247</strain>
    </source>
</reference>
<sequence>MRLALPAWMRLSPRYAPYALLAPFLILFVVFGLFPLLFSLYLSFHSWEPTSGLGAMHWVGLDNFRFALADAWFWKSLGNTAWLAVASGVPQHLVAIPLATFLHIAFRRSRNAVVGAYFLPYITSSVAIAILFSSLFSTDYGLVNLAIAHLREWPLVGALMPAQAVDWLNDPDSLKPAIATLVFWRYVGFNVVLYLAALQTIPPDLYEAATMDGAGRFQQFFHITLPSLRPMIFFGVTLSIIGGLQLFEEPFILTGGKGGSDQAGMTAAVYLYRNAFDFNDFGAASAMSWLLFLIVAALTWLTHRAFRRKDD</sequence>
<proteinExistence type="inferred from homology"/>
<evidence type="ECO:0000256" key="6">
    <source>
        <dbReference type="ARBA" id="ARBA00023136"/>
    </source>
</evidence>
<dbReference type="InterPro" id="IPR035906">
    <property type="entry name" value="MetI-like_sf"/>
</dbReference>
<dbReference type="CDD" id="cd06261">
    <property type="entry name" value="TM_PBP2"/>
    <property type="match status" value="1"/>
</dbReference>
<dbReference type="Pfam" id="PF00528">
    <property type="entry name" value="BPD_transp_1"/>
    <property type="match status" value="1"/>
</dbReference>
<dbReference type="PANTHER" id="PTHR30193">
    <property type="entry name" value="ABC TRANSPORTER PERMEASE PROTEIN"/>
    <property type="match status" value="1"/>
</dbReference>
<evidence type="ECO:0000256" key="3">
    <source>
        <dbReference type="ARBA" id="ARBA00022475"/>
    </source>
</evidence>
<feature type="domain" description="ABC transmembrane type-1" evidence="8">
    <location>
        <begin position="77"/>
        <end position="302"/>
    </location>
</feature>
<keyword evidence="10" id="KW-1185">Reference proteome</keyword>
<keyword evidence="5 7" id="KW-1133">Transmembrane helix</keyword>
<feature type="transmembrane region" description="Helical" evidence="7">
    <location>
        <begin position="177"/>
        <end position="197"/>
    </location>
</feature>
<evidence type="ECO:0000256" key="2">
    <source>
        <dbReference type="ARBA" id="ARBA00022448"/>
    </source>
</evidence>
<gene>
    <name evidence="9" type="ORF">FHS28_000773</name>
</gene>
<dbReference type="Gene3D" id="1.10.3720.10">
    <property type="entry name" value="MetI-like"/>
    <property type="match status" value="1"/>
</dbReference>
<dbReference type="RefSeq" id="WP_221193695.1">
    <property type="nucleotide sequence ID" value="NZ_JACHXO010000001.1"/>
</dbReference>
<evidence type="ECO:0000256" key="7">
    <source>
        <dbReference type="RuleBase" id="RU363032"/>
    </source>
</evidence>
<evidence type="ECO:0000256" key="1">
    <source>
        <dbReference type="ARBA" id="ARBA00004651"/>
    </source>
</evidence>
<dbReference type="InterPro" id="IPR000515">
    <property type="entry name" value="MetI-like"/>
</dbReference>
<feature type="transmembrane region" description="Helical" evidence="7">
    <location>
        <begin position="81"/>
        <end position="106"/>
    </location>
</feature>
<accession>A0ABR6GQF8</accession>
<feature type="transmembrane region" description="Helical" evidence="7">
    <location>
        <begin position="281"/>
        <end position="301"/>
    </location>
</feature>
<comment type="subcellular location">
    <subcellularLocation>
        <location evidence="1 7">Cell membrane</location>
        <topology evidence="1 7">Multi-pass membrane protein</topology>
    </subcellularLocation>
</comment>
<feature type="transmembrane region" description="Helical" evidence="7">
    <location>
        <begin position="20"/>
        <end position="44"/>
    </location>
</feature>
<dbReference type="PROSITE" id="PS50928">
    <property type="entry name" value="ABC_TM1"/>
    <property type="match status" value="1"/>
</dbReference>
<dbReference type="EMBL" id="JACHXO010000001">
    <property type="protein sequence ID" value="MBB3193408.1"/>
    <property type="molecule type" value="Genomic_DNA"/>
</dbReference>
<evidence type="ECO:0000313" key="9">
    <source>
        <dbReference type="EMBL" id="MBB3193408.1"/>
    </source>
</evidence>
<feature type="transmembrane region" description="Helical" evidence="7">
    <location>
        <begin position="118"/>
        <end position="136"/>
    </location>
</feature>
<keyword evidence="4 7" id="KW-0812">Transmembrane</keyword>
<keyword evidence="3" id="KW-1003">Cell membrane</keyword>
<dbReference type="PANTHER" id="PTHR30193:SF37">
    <property type="entry name" value="INNER MEMBRANE ABC TRANSPORTER PERMEASE PROTEIN YCJO"/>
    <property type="match status" value="1"/>
</dbReference>
<keyword evidence="9" id="KW-0762">Sugar transport</keyword>
<keyword evidence="6 7" id="KW-0472">Membrane</keyword>
<comment type="similarity">
    <text evidence="7">Belongs to the binding-protein-dependent transport system permease family.</text>
</comment>
<name>A0ABR6GQF8_9BURK</name>
<organism evidence="9 10">
    <name type="scientific">Roseateles terrae</name>
    <dbReference type="NCBI Taxonomy" id="431060"/>
    <lineage>
        <taxon>Bacteria</taxon>
        <taxon>Pseudomonadati</taxon>
        <taxon>Pseudomonadota</taxon>
        <taxon>Betaproteobacteria</taxon>
        <taxon>Burkholderiales</taxon>
        <taxon>Sphaerotilaceae</taxon>
        <taxon>Roseateles</taxon>
    </lineage>
</organism>
<evidence type="ECO:0000313" key="10">
    <source>
        <dbReference type="Proteomes" id="UP000574369"/>
    </source>
</evidence>
<evidence type="ECO:0000256" key="5">
    <source>
        <dbReference type="ARBA" id="ARBA00022989"/>
    </source>
</evidence>